<reference evidence="2 3" key="1">
    <citation type="submission" date="2019-06" db="EMBL/GenBank/DDBJ databases">
        <authorList>
            <person name="Jiang L."/>
        </authorList>
    </citation>
    <scope>NUCLEOTIDE SEQUENCE [LARGE SCALE GENOMIC DNA]</scope>
    <source>
        <strain evidence="2 3">YIM 48858</strain>
    </source>
</reference>
<feature type="signal peptide" evidence="1">
    <location>
        <begin position="1"/>
        <end position="21"/>
    </location>
</feature>
<gene>
    <name evidence="2" type="ORF">FHG71_09045</name>
</gene>
<protein>
    <submittedName>
        <fullName evidence="2">Uncharacterized protein</fullName>
    </submittedName>
</protein>
<dbReference type="RefSeq" id="WP_139081306.1">
    <property type="nucleotide sequence ID" value="NZ_VDFV01000009.1"/>
</dbReference>
<dbReference type="AlphaFoldDB" id="A0A5C4NID8"/>
<dbReference type="EMBL" id="VDFV01000009">
    <property type="protein sequence ID" value="TNC72189.1"/>
    <property type="molecule type" value="Genomic_DNA"/>
</dbReference>
<comment type="caution">
    <text evidence="2">The sequence shown here is derived from an EMBL/GenBank/DDBJ whole genome shotgun (WGS) entry which is preliminary data.</text>
</comment>
<dbReference type="Proteomes" id="UP000305709">
    <property type="component" value="Unassembled WGS sequence"/>
</dbReference>
<dbReference type="OrthoDB" id="9853631at2"/>
<proteinExistence type="predicted"/>
<organism evidence="2 3">
    <name type="scientific">Rubellimicrobium roseum</name>
    <dbReference type="NCBI Taxonomy" id="687525"/>
    <lineage>
        <taxon>Bacteria</taxon>
        <taxon>Pseudomonadati</taxon>
        <taxon>Pseudomonadota</taxon>
        <taxon>Alphaproteobacteria</taxon>
        <taxon>Rhodobacterales</taxon>
        <taxon>Roseobacteraceae</taxon>
        <taxon>Rubellimicrobium</taxon>
    </lineage>
</organism>
<keyword evidence="1" id="KW-0732">Signal</keyword>
<keyword evidence="3" id="KW-1185">Reference proteome</keyword>
<evidence type="ECO:0000256" key="1">
    <source>
        <dbReference type="SAM" id="SignalP"/>
    </source>
</evidence>
<evidence type="ECO:0000313" key="2">
    <source>
        <dbReference type="EMBL" id="TNC72189.1"/>
    </source>
</evidence>
<feature type="chain" id="PRO_5023108259" evidence="1">
    <location>
        <begin position="22"/>
        <end position="115"/>
    </location>
</feature>
<evidence type="ECO:0000313" key="3">
    <source>
        <dbReference type="Proteomes" id="UP000305709"/>
    </source>
</evidence>
<accession>A0A5C4NID8</accession>
<sequence>MTVRRLAALLLAGLLASPAQAQGVLDRLLGDDPGRAIAPADLVAAHIWVFDPRRGLSNFPQAEMRPGPHVLVILTANTRVPSLVLRTETGAECAAAARSLTSVHGGGLAYCHPLA</sequence>
<name>A0A5C4NID8_9RHOB</name>